<sequence>MKLKIGYQALIDAAMAQIETISLDQAQKLLSEPNTLFVDIRDIREVEREGMIPNALHAPRGMLEFWVDPDSPYYKPIFGEGKRLVLYCASAWRSALATETLQKMGVPNICHLEGGFHSWKKAELPVSEKASKLHKK</sequence>
<dbReference type="EMBL" id="CP015922">
    <property type="protein sequence ID" value="ANJ00447.1"/>
    <property type="molecule type" value="Genomic_DNA"/>
</dbReference>
<evidence type="ECO:0000259" key="1">
    <source>
        <dbReference type="PROSITE" id="PS50206"/>
    </source>
</evidence>
<dbReference type="SUPFAM" id="SSF52821">
    <property type="entry name" value="Rhodanese/Cell cycle control phosphatase"/>
    <property type="match status" value="1"/>
</dbReference>
<organism evidence="2 3">
    <name type="scientific">Polynucleobacter wuianus</name>
    <dbReference type="NCBI Taxonomy" id="1743168"/>
    <lineage>
        <taxon>Bacteria</taxon>
        <taxon>Pseudomonadati</taxon>
        <taxon>Pseudomonadota</taxon>
        <taxon>Betaproteobacteria</taxon>
        <taxon>Burkholderiales</taxon>
        <taxon>Burkholderiaceae</taxon>
        <taxon>Polynucleobacter</taxon>
    </lineage>
</organism>
<evidence type="ECO:0000313" key="2">
    <source>
        <dbReference type="EMBL" id="ANJ00447.1"/>
    </source>
</evidence>
<dbReference type="Proteomes" id="UP000078463">
    <property type="component" value="Chromosome"/>
</dbReference>
<dbReference type="CDD" id="cd01447">
    <property type="entry name" value="Polysulfide_ST"/>
    <property type="match status" value="1"/>
</dbReference>
<accession>A0A191UHR1</accession>
<dbReference type="STRING" id="1743168.A8O14_10390"/>
<dbReference type="KEGG" id="pwu:A8O14_10390"/>
<dbReference type="InterPro" id="IPR001763">
    <property type="entry name" value="Rhodanese-like_dom"/>
</dbReference>
<gene>
    <name evidence="2" type="ORF">A8O14_10390</name>
</gene>
<proteinExistence type="predicted"/>
<reference evidence="3" key="1">
    <citation type="submission" date="2016-05" db="EMBL/GenBank/DDBJ databases">
        <title>Polynucleobacter sp. QLW-P1FAT50C-4 genome.</title>
        <authorList>
            <person name="Hahn M.W."/>
        </authorList>
    </citation>
    <scope>NUCLEOTIDE SEQUENCE [LARGE SCALE GENOMIC DNA]</scope>
    <source>
        <strain evidence="3">QLW-P1FAT50C-4</strain>
    </source>
</reference>
<dbReference type="PANTHER" id="PTHR44086">
    <property type="entry name" value="THIOSULFATE SULFURTRANSFERASE RDL2, MITOCHONDRIAL-RELATED"/>
    <property type="match status" value="1"/>
</dbReference>
<dbReference type="InterPro" id="IPR036873">
    <property type="entry name" value="Rhodanese-like_dom_sf"/>
</dbReference>
<dbReference type="OrthoDB" id="1445766at2"/>
<dbReference type="Pfam" id="PF00581">
    <property type="entry name" value="Rhodanese"/>
    <property type="match status" value="1"/>
</dbReference>
<name>A0A191UHR1_9BURK</name>
<dbReference type="PANTHER" id="PTHR44086:SF13">
    <property type="entry name" value="THIOSULFATE SULFURTRANSFERASE PSPE"/>
    <property type="match status" value="1"/>
</dbReference>
<dbReference type="Gene3D" id="3.40.250.10">
    <property type="entry name" value="Rhodanese-like domain"/>
    <property type="match status" value="1"/>
</dbReference>
<dbReference type="AlphaFoldDB" id="A0A191UHR1"/>
<dbReference type="PROSITE" id="PS50206">
    <property type="entry name" value="RHODANESE_3"/>
    <property type="match status" value="1"/>
</dbReference>
<keyword evidence="3" id="KW-1185">Reference proteome</keyword>
<dbReference type="SMART" id="SM00450">
    <property type="entry name" value="RHOD"/>
    <property type="match status" value="1"/>
</dbReference>
<dbReference type="GO" id="GO:0004792">
    <property type="term" value="F:thiosulfate-cyanide sulfurtransferase activity"/>
    <property type="evidence" value="ECO:0007669"/>
    <property type="project" value="TreeGrafter"/>
</dbReference>
<evidence type="ECO:0000313" key="3">
    <source>
        <dbReference type="Proteomes" id="UP000078463"/>
    </source>
</evidence>
<protein>
    <submittedName>
        <fullName evidence="2">Rhodanese</fullName>
    </submittedName>
</protein>
<dbReference type="RefSeq" id="WP_068949443.1">
    <property type="nucleotide sequence ID" value="NZ_CP015922.1"/>
</dbReference>
<feature type="domain" description="Rhodanese" evidence="1">
    <location>
        <begin position="31"/>
        <end position="128"/>
    </location>
</feature>